<dbReference type="InterPro" id="IPR036514">
    <property type="entry name" value="SGNH_hydro_sf"/>
</dbReference>
<dbReference type="InterPro" id="IPR029058">
    <property type="entry name" value="AB_hydrolase_fold"/>
</dbReference>
<name>A0A1H8KCL7_9SPHI</name>
<dbReference type="STRING" id="551995.SAMN05192574_104557"/>
<evidence type="ECO:0000256" key="1">
    <source>
        <dbReference type="SAM" id="SignalP"/>
    </source>
</evidence>
<keyword evidence="1" id="KW-0732">Signal</keyword>
<protein>
    <submittedName>
        <fullName evidence="3">Lysophospholipase L1</fullName>
    </submittedName>
</protein>
<keyword evidence="4" id="KW-1185">Reference proteome</keyword>
<accession>A0A1H8KCL7</accession>
<dbReference type="PANTHER" id="PTHR30383">
    <property type="entry name" value="THIOESTERASE 1/PROTEASE 1/LYSOPHOSPHOLIPASE L1"/>
    <property type="match status" value="1"/>
</dbReference>
<feature type="chain" id="PRO_5011686052" evidence="1">
    <location>
        <begin position="20"/>
        <end position="464"/>
    </location>
</feature>
<dbReference type="Gene3D" id="3.40.50.1820">
    <property type="entry name" value="alpha/beta hydrolase"/>
    <property type="match status" value="1"/>
</dbReference>
<dbReference type="RefSeq" id="WP_091211620.1">
    <property type="nucleotide sequence ID" value="NZ_FOCL01000004.1"/>
</dbReference>
<dbReference type="SUPFAM" id="SSF53474">
    <property type="entry name" value="alpha/beta-Hydrolases"/>
    <property type="match status" value="1"/>
</dbReference>
<feature type="domain" description="SGNH hydrolase-type esterase" evidence="2">
    <location>
        <begin position="25"/>
        <end position="198"/>
    </location>
</feature>
<evidence type="ECO:0000313" key="4">
    <source>
        <dbReference type="Proteomes" id="UP000198942"/>
    </source>
</evidence>
<dbReference type="InterPro" id="IPR013830">
    <property type="entry name" value="SGNH_hydro"/>
</dbReference>
<evidence type="ECO:0000259" key="2">
    <source>
        <dbReference type="Pfam" id="PF13472"/>
    </source>
</evidence>
<feature type="signal peptide" evidence="1">
    <location>
        <begin position="1"/>
        <end position="19"/>
    </location>
</feature>
<proteinExistence type="predicted"/>
<dbReference type="OrthoDB" id="9796689at2"/>
<dbReference type="Pfam" id="PF13472">
    <property type="entry name" value="Lipase_GDSL_2"/>
    <property type="match status" value="1"/>
</dbReference>
<dbReference type="InterPro" id="IPR051532">
    <property type="entry name" value="Ester_Hydrolysis_Enzymes"/>
</dbReference>
<dbReference type="EMBL" id="FOCL01000004">
    <property type="protein sequence ID" value="SEN90742.1"/>
    <property type="molecule type" value="Genomic_DNA"/>
</dbReference>
<reference evidence="4" key="1">
    <citation type="submission" date="2016-10" db="EMBL/GenBank/DDBJ databases">
        <authorList>
            <person name="Varghese N."/>
            <person name="Submissions S."/>
        </authorList>
    </citation>
    <scope>NUCLEOTIDE SEQUENCE [LARGE SCALE GENOMIC DNA]</scope>
    <source>
        <strain evidence="4">Gh-48</strain>
    </source>
</reference>
<dbReference type="GO" id="GO:0016788">
    <property type="term" value="F:hydrolase activity, acting on ester bonds"/>
    <property type="evidence" value="ECO:0007669"/>
    <property type="project" value="UniProtKB-ARBA"/>
</dbReference>
<evidence type="ECO:0000313" key="3">
    <source>
        <dbReference type="EMBL" id="SEN90742.1"/>
    </source>
</evidence>
<sequence length="464" mass="52341">MKRILIILIAFCLINGANAITRITCTGASITYGATLPDPATQSYPAELQRLLGKNYSVSNFGVSSATLLRKGDLSYWNTKAYQQALQSKPDVVFIDLGGNDAKLVNRVHLDEYEKDYHDLIRSFAQLPSHPRIVLLLPIPSFQADTNQIYDKVIVNNIIPKLRNVAYDEHLEVIDMRSMFVNRESWMPDKIHPNLEGTAMTAKRLYDAVVQPRDSNYDVFSSMNQQFKESNFYGYPCAEFTFDNRDCKVVKPKWAAKGHPWVWRARFWGHEPQTDIALLERGFHIVYCDVAELLGNNEAIGYWNDFYKMLTKAGLGKKAVLEGMSRGGIYIYNWAAANPDKVACTYADNALLDLKYWPDSAILKKDFNLTSLNQISTLKASPIDKVPQIVKGKFPMLHLSADDDEAVDPSKNTLLFEQKVKALGGSITVIHKPGFKHHPHSLPNPTPIVEFILKATGYEIPLPN</sequence>
<gene>
    <name evidence="3" type="ORF">SAMN05192574_104557</name>
</gene>
<organism evidence="3 4">
    <name type="scientific">Mucilaginibacter gossypiicola</name>
    <dbReference type="NCBI Taxonomy" id="551995"/>
    <lineage>
        <taxon>Bacteria</taxon>
        <taxon>Pseudomonadati</taxon>
        <taxon>Bacteroidota</taxon>
        <taxon>Sphingobacteriia</taxon>
        <taxon>Sphingobacteriales</taxon>
        <taxon>Sphingobacteriaceae</taxon>
        <taxon>Mucilaginibacter</taxon>
    </lineage>
</organism>
<dbReference type="Proteomes" id="UP000198942">
    <property type="component" value="Unassembled WGS sequence"/>
</dbReference>
<dbReference type="SUPFAM" id="SSF52266">
    <property type="entry name" value="SGNH hydrolase"/>
    <property type="match status" value="1"/>
</dbReference>
<dbReference type="AlphaFoldDB" id="A0A1H8KCL7"/>
<dbReference type="Gene3D" id="3.40.50.1110">
    <property type="entry name" value="SGNH hydrolase"/>
    <property type="match status" value="1"/>
</dbReference>